<dbReference type="Gene3D" id="3.30.890.10">
    <property type="entry name" value="Methyl-cpg-binding Protein 2, Chain A"/>
    <property type="match status" value="1"/>
</dbReference>
<evidence type="ECO:0000259" key="2">
    <source>
        <dbReference type="PROSITE" id="PS50982"/>
    </source>
</evidence>
<evidence type="ECO:0000313" key="5">
    <source>
        <dbReference type="Proteomes" id="UP000070412"/>
    </source>
</evidence>
<evidence type="ECO:0000256" key="1">
    <source>
        <dbReference type="SAM" id="MobiDB-lite"/>
    </source>
</evidence>
<reference evidence="4" key="3">
    <citation type="submission" date="2022-06" db="UniProtKB">
        <authorList>
            <consortium name="EnsemblMetazoa"/>
        </authorList>
    </citation>
    <scope>IDENTIFICATION</scope>
</reference>
<dbReference type="GO" id="GO:0003677">
    <property type="term" value="F:DNA binding"/>
    <property type="evidence" value="ECO:0007669"/>
    <property type="project" value="InterPro"/>
</dbReference>
<dbReference type="Pfam" id="PF01429">
    <property type="entry name" value="MBD"/>
    <property type="match status" value="1"/>
</dbReference>
<gene>
    <name evidence="3" type="ORF">SSS_418</name>
</gene>
<feature type="domain" description="MBD" evidence="2">
    <location>
        <begin position="187"/>
        <end position="263"/>
    </location>
</feature>
<feature type="compositionally biased region" description="Acidic residues" evidence="1">
    <location>
        <begin position="84"/>
        <end position="99"/>
    </location>
</feature>
<sequence length="396" mass="45005">MMSSECEFKNQDNLVNHQVTINNPIESSDVLKIENIEERTDDVNRDSKVEKGSNMICLNKGDLSSENVSDSSSLEAESATFNDDIADDDDEIEDEDEETTAQPLSHLSSERNSSKNLYEANSGSTGTFRIDHLQQSSNASNEINSSKTDSIHGEKYADMEIVSKNCDELGVYKWKEFQSMKVKTFTIDEYQRFRVPFGIGWKRELVLRCTGSTADKKAGDVYYHAPNGACKLRSNVEMNQYLKRHPQITNLTIDNFTFAKQPIYRPPDEIILMAQMPTLMVYWVEEKEKESCPLGHTPKSVSSERRKVLPVQPIHSGGIEMKSENDEKEYIASNSSFKEDYADKDRSLKMKIVKQSNGNRRIDTNSNEDFHSNETKAKKIPIILKNHPSMKALSLN</sequence>
<dbReference type="SMART" id="SM00391">
    <property type="entry name" value="MBD"/>
    <property type="match status" value="1"/>
</dbReference>
<accession>A0A834VAL5</accession>
<dbReference type="SUPFAM" id="SSF54171">
    <property type="entry name" value="DNA-binding domain"/>
    <property type="match status" value="1"/>
</dbReference>
<feature type="region of interest" description="Disordered" evidence="1">
    <location>
        <begin position="354"/>
        <end position="373"/>
    </location>
</feature>
<feature type="compositionally biased region" description="Basic and acidic residues" evidence="1">
    <location>
        <begin position="360"/>
        <end position="373"/>
    </location>
</feature>
<dbReference type="InterPro" id="IPR016177">
    <property type="entry name" value="DNA-bd_dom_sf"/>
</dbReference>
<dbReference type="CDD" id="cd00122">
    <property type="entry name" value="MBD"/>
    <property type="match status" value="1"/>
</dbReference>
<evidence type="ECO:0000313" key="4">
    <source>
        <dbReference type="EnsemblMetazoa" id="KAF7488385.1"/>
    </source>
</evidence>
<feature type="region of interest" description="Disordered" evidence="1">
    <location>
        <begin position="59"/>
        <end position="120"/>
    </location>
</feature>
<reference evidence="3" key="2">
    <citation type="submission" date="2020-01" db="EMBL/GenBank/DDBJ databases">
        <authorList>
            <person name="Korhonen P.K.K."/>
            <person name="Guangxu M.G."/>
            <person name="Wang T.W."/>
            <person name="Stroehlein A.J.S."/>
            <person name="Young N.D."/>
            <person name="Ang C.-S.A."/>
            <person name="Fernando D.W.F."/>
            <person name="Lu H.L."/>
            <person name="Taylor S.T."/>
            <person name="Ehtesham M.E.M."/>
            <person name="Najaraj S.H.N."/>
            <person name="Harsha G.H.G."/>
            <person name="Madugundu A.M."/>
            <person name="Renuse S.R."/>
            <person name="Holt D.H."/>
            <person name="Pandey A.P."/>
            <person name="Papenfuss A.P."/>
            <person name="Gasser R.B.G."/>
            <person name="Fischer K.F."/>
        </authorList>
    </citation>
    <scope>NUCLEOTIDE SEQUENCE</scope>
    <source>
        <strain evidence="3">SSS_KF_BRIS2020</strain>
    </source>
</reference>
<dbReference type="OrthoDB" id="61560at2759"/>
<dbReference type="EMBL" id="WVUK01000066">
    <property type="protein sequence ID" value="KAF7488385.1"/>
    <property type="molecule type" value="Genomic_DNA"/>
</dbReference>
<dbReference type="Proteomes" id="UP000070412">
    <property type="component" value="Unassembled WGS sequence"/>
</dbReference>
<dbReference type="InterPro" id="IPR001739">
    <property type="entry name" value="Methyl_CpG_DNA-bd"/>
</dbReference>
<organism evidence="3">
    <name type="scientific">Sarcoptes scabiei</name>
    <name type="common">Itch mite</name>
    <name type="synonym">Acarus scabiei</name>
    <dbReference type="NCBI Taxonomy" id="52283"/>
    <lineage>
        <taxon>Eukaryota</taxon>
        <taxon>Metazoa</taxon>
        <taxon>Ecdysozoa</taxon>
        <taxon>Arthropoda</taxon>
        <taxon>Chelicerata</taxon>
        <taxon>Arachnida</taxon>
        <taxon>Acari</taxon>
        <taxon>Acariformes</taxon>
        <taxon>Sarcoptiformes</taxon>
        <taxon>Astigmata</taxon>
        <taxon>Psoroptidia</taxon>
        <taxon>Sarcoptoidea</taxon>
        <taxon>Sarcoptidae</taxon>
        <taxon>Sarcoptinae</taxon>
        <taxon>Sarcoptes</taxon>
    </lineage>
</organism>
<dbReference type="PROSITE" id="PS50982">
    <property type="entry name" value="MBD"/>
    <property type="match status" value="1"/>
</dbReference>
<reference evidence="5" key="1">
    <citation type="journal article" date="2020" name="PLoS Negl. Trop. Dis.">
        <title>High-quality nuclear genome for Sarcoptes scabiei-A critical resource for a neglected parasite.</title>
        <authorList>
            <person name="Korhonen P.K."/>
            <person name="Gasser R.B."/>
            <person name="Ma G."/>
            <person name="Wang T."/>
            <person name="Stroehlein A.J."/>
            <person name="Young N.D."/>
            <person name="Ang C.S."/>
            <person name="Fernando D.D."/>
            <person name="Lu H.C."/>
            <person name="Taylor S."/>
            <person name="Reynolds S.L."/>
            <person name="Mofiz E."/>
            <person name="Najaraj S.H."/>
            <person name="Gowda H."/>
            <person name="Madugundu A."/>
            <person name="Renuse S."/>
            <person name="Holt D."/>
            <person name="Pandey A."/>
            <person name="Papenfuss A.T."/>
            <person name="Fischer K."/>
        </authorList>
    </citation>
    <scope>NUCLEOTIDE SEQUENCE [LARGE SCALE GENOMIC DNA]</scope>
</reference>
<name>A0A834VAL5_SARSC</name>
<dbReference type="EnsemblMetazoa" id="SSS_418s_mrna">
    <property type="protein sequence ID" value="KAF7488385.1"/>
    <property type="gene ID" value="SSS_418"/>
</dbReference>
<keyword evidence="5" id="KW-1185">Reference proteome</keyword>
<dbReference type="AlphaFoldDB" id="A0A834VAL5"/>
<protein>
    <recommendedName>
        <fullName evidence="2">MBD domain-containing protein</fullName>
    </recommendedName>
</protein>
<evidence type="ECO:0000313" key="3">
    <source>
        <dbReference type="EMBL" id="KAF7488385.1"/>
    </source>
</evidence>
<proteinExistence type="predicted"/>
<feature type="compositionally biased region" description="Low complexity" evidence="1">
    <location>
        <begin position="62"/>
        <end position="75"/>
    </location>
</feature>